<organism evidence="1 2">
    <name type="scientific">Aequorivita ciconiae</name>
    <dbReference type="NCBI Taxonomy" id="2494375"/>
    <lineage>
        <taxon>Bacteria</taxon>
        <taxon>Pseudomonadati</taxon>
        <taxon>Bacteroidota</taxon>
        <taxon>Flavobacteriia</taxon>
        <taxon>Flavobacteriales</taxon>
        <taxon>Flavobacteriaceae</taxon>
        <taxon>Aequorivita</taxon>
    </lineage>
</organism>
<accession>A0A410G1F3</accession>
<evidence type="ECO:0000313" key="2">
    <source>
        <dbReference type="Proteomes" id="UP000285517"/>
    </source>
</evidence>
<evidence type="ECO:0000313" key="1">
    <source>
        <dbReference type="EMBL" id="QAA81070.1"/>
    </source>
</evidence>
<dbReference type="KEGG" id="aev:EI546_04710"/>
<dbReference type="Proteomes" id="UP000285517">
    <property type="component" value="Chromosome"/>
</dbReference>
<dbReference type="AlphaFoldDB" id="A0A410G1F3"/>
<keyword evidence="2" id="KW-1185">Reference proteome</keyword>
<name>A0A410G1F3_9FLAO</name>
<reference evidence="1 2" key="1">
    <citation type="submission" date="2019-01" db="EMBL/GenBank/DDBJ databases">
        <title>Complete genome sequencing of Aequorivita sp. H23M31.</title>
        <authorList>
            <person name="Bae J.-W."/>
        </authorList>
    </citation>
    <scope>NUCLEOTIDE SEQUENCE [LARGE SCALE GENOMIC DNA]</scope>
    <source>
        <strain evidence="1 2">H23M31</strain>
    </source>
</reference>
<sequence>MAKIDFTQTLQKQYSDLYSTMEIRLDKLAIVENNVNKILDAKSRYEKAAEFSSIPWYFVGIIHSMEAGQNFSRHIHNGDPLTQRTTHVPSGRPSAGNPPFTWEESAMDALKYHNLDKVDDWSLPRILYEFERYNGWGYRLYHPHVYSPYLWSASNHYKSGKYIADGTWSETAVSQQIGAVVLLRRLVERKEIPTFYTLATEKKTFFTYSTKPQPRGEDLQRFLNTFDGITLLVDGVTGKMTSKAVKKLFGNYLPNTPE</sequence>
<gene>
    <name evidence="1" type="ORF">EI546_04710</name>
</gene>
<proteinExistence type="predicted"/>
<dbReference type="RefSeq" id="WP_128249462.1">
    <property type="nucleotide sequence ID" value="NZ_CP034951.1"/>
</dbReference>
<evidence type="ECO:0008006" key="3">
    <source>
        <dbReference type="Google" id="ProtNLM"/>
    </source>
</evidence>
<protein>
    <recommendedName>
        <fullName evidence="3">Lysozyme family protein</fullName>
    </recommendedName>
</protein>
<dbReference type="OrthoDB" id="482757at2"/>
<dbReference type="EMBL" id="CP034951">
    <property type="protein sequence ID" value="QAA81070.1"/>
    <property type="molecule type" value="Genomic_DNA"/>
</dbReference>